<sequence>MLDDYPTDMRNLGRNHAGTAFFQLELQAREVLGLGEQARSFVLASPSLRKAVRGVSVASVHQRTNELPRVTPTGLPPVPDALDM</sequence>
<protein>
    <submittedName>
        <fullName evidence="1">Uncharacterized protein</fullName>
    </submittedName>
</protein>
<dbReference type="AlphaFoldDB" id="A0A0K1Q4T8"/>
<dbReference type="KEGG" id="llu:AKJ09_07401"/>
<evidence type="ECO:0000313" key="2">
    <source>
        <dbReference type="Proteomes" id="UP000064967"/>
    </source>
</evidence>
<proteinExistence type="predicted"/>
<reference evidence="1 2" key="1">
    <citation type="submission" date="2015-08" db="EMBL/GenBank/DDBJ databases">
        <authorList>
            <person name="Babu N.S."/>
            <person name="Beckwith C.J."/>
            <person name="Beseler K.G."/>
            <person name="Brison A."/>
            <person name="Carone J.V."/>
            <person name="Caskin T.P."/>
            <person name="Diamond M."/>
            <person name="Durham M.E."/>
            <person name="Foxe J.M."/>
            <person name="Go M."/>
            <person name="Henderson B.A."/>
            <person name="Jones I.B."/>
            <person name="McGettigan J.A."/>
            <person name="Micheletti S.J."/>
            <person name="Nasrallah M.E."/>
            <person name="Ortiz D."/>
            <person name="Piller C.R."/>
            <person name="Privatt S.R."/>
            <person name="Schneider S.L."/>
            <person name="Sharp S."/>
            <person name="Smith T.C."/>
            <person name="Stanton J.D."/>
            <person name="Ullery H.E."/>
            <person name="Wilson R.J."/>
            <person name="Serrano M.G."/>
            <person name="Buck G."/>
            <person name="Lee V."/>
            <person name="Wang Y."/>
            <person name="Carvalho R."/>
            <person name="Voegtly L."/>
            <person name="Shi R."/>
            <person name="Duckworth R."/>
            <person name="Johnson A."/>
            <person name="Loviza R."/>
            <person name="Walstead R."/>
            <person name="Shah Z."/>
            <person name="Kiflezghi M."/>
            <person name="Wade K."/>
            <person name="Ball S.L."/>
            <person name="Bradley K.W."/>
            <person name="Asai D.J."/>
            <person name="Bowman C.A."/>
            <person name="Russell D.A."/>
            <person name="Pope W.H."/>
            <person name="Jacobs-Sera D."/>
            <person name="Hendrix R.W."/>
            <person name="Hatfull G.F."/>
        </authorList>
    </citation>
    <scope>NUCLEOTIDE SEQUENCE [LARGE SCALE GENOMIC DNA]</scope>
    <source>
        <strain evidence="1 2">DSM 27648</strain>
    </source>
</reference>
<keyword evidence="2" id="KW-1185">Reference proteome</keyword>
<organism evidence="1 2">
    <name type="scientific">Labilithrix luteola</name>
    <dbReference type="NCBI Taxonomy" id="1391654"/>
    <lineage>
        <taxon>Bacteria</taxon>
        <taxon>Pseudomonadati</taxon>
        <taxon>Myxococcota</taxon>
        <taxon>Polyangia</taxon>
        <taxon>Polyangiales</taxon>
        <taxon>Labilitrichaceae</taxon>
        <taxon>Labilithrix</taxon>
    </lineage>
</organism>
<accession>A0A0K1Q4T8</accession>
<gene>
    <name evidence="1" type="ORF">AKJ09_07401</name>
</gene>
<dbReference type="Proteomes" id="UP000064967">
    <property type="component" value="Chromosome"/>
</dbReference>
<evidence type="ECO:0000313" key="1">
    <source>
        <dbReference type="EMBL" id="AKV00738.1"/>
    </source>
</evidence>
<name>A0A0K1Q4T8_9BACT</name>
<dbReference type="EMBL" id="CP012333">
    <property type="protein sequence ID" value="AKV00738.1"/>
    <property type="molecule type" value="Genomic_DNA"/>
</dbReference>